<dbReference type="GO" id="GO:0003988">
    <property type="term" value="F:acetyl-CoA C-acyltransferase activity"/>
    <property type="evidence" value="ECO:0007669"/>
    <property type="project" value="UniProtKB-EC"/>
</dbReference>
<evidence type="ECO:0000256" key="3">
    <source>
        <dbReference type="ARBA" id="ARBA00023315"/>
    </source>
</evidence>
<dbReference type="InterPro" id="IPR016039">
    <property type="entry name" value="Thiolase-like"/>
</dbReference>
<evidence type="ECO:0000313" key="5">
    <source>
        <dbReference type="EMBL" id="STQ43757.1"/>
    </source>
</evidence>
<dbReference type="AlphaFoldDB" id="A0A377NCE4"/>
<dbReference type="PROSITE" id="PS00737">
    <property type="entry name" value="THIOLASE_2"/>
    <property type="match status" value="1"/>
</dbReference>
<dbReference type="PANTHER" id="PTHR18919:SF107">
    <property type="entry name" value="ACETYL-COA ACETYLTRANSFERASE, CYTOSOLIC"/>
    <property type="match status" value="1"/>
</dbReference>
<evidence type="ECO:0000256" key="2">
    <source>
        <dbReference type="ARBA" id="ARBA00022679"/>
    </source>
</evidence>
<dbReference type="EMBL" id="UGGO01000001">
    <property type="protein sequence ID" value="STQ43757.1"/>
    <property type="molecule type" value="Genomic_DNA"/>
</dbReference>
<dbReference type="GO" id="GO:0005829">
    <property type="term" value="C:cytosol"/>
    <property type="evidence" value="ECO:0007669"/>
    <property type="project" value="TreeGrafter"/>
</dbReference>
<dbReference type="Gene3D" id="3.40.47.10">
    <property type="match status" value="1"/>
</dbReference>
<gene>
    <name evidence="5" type="primary">fadI_4</name>
    <name evidence="5" type="ORF">NCTC12157_01457</name>
</gene>
<comment type="similarity">
    <text evidence="1">Belongs to the thiolase-like superfamily. Thiolase family.</text>
</comment>
<dbReference type="InterPro" id="IPR020617">
    <property type="entry name" value="Thiolase_C"/>
</dbReference>
<dbReference type="EC" id="2.3.1.16" evidence="5"/>
<keyword evidence="2 5" id="KW-0808">Transferase</keyword>
<reference evidence="5 6" key="1">
    <citation type="submission" date="2018-06" db="EMBL/GenBank/DDBJ databases">
        <authorList>
            <consortium name="Pathogen Informatics"/>
            <person name="Doyle S."/>
        </authorList>
    </citation>
    <scope>NUCLEOTIDE SEQUENCE [LARGE SCALE GENOMIC DNA]</scope>
    <source>
        <strain evidence="5 6">NCTC12157</strain>
    </source>
</reference>
<sequence length="134" mass="14867">MMSESRARELGLKPLGYLKSFAFAAIDVWEDMLLGPAYATPIALDRAGLTLSDLDLIEMHEAFAAQTLANIKMFASETFAREKLGREQSIGEIDWERFNVLGGSLAYGHPFAATGARMITQTLHELRRRGGRYG</sequence>
<accession>A0A377NCE4</accession>
<dbReference type="InterPro" id="IPR020613">
    <property type="entry name" value="Thiolase_CS"/>
</dbReference>
<dbReference type="Pfam" id="PF02803">
    <property type="entry name" value="Thiolase_C"/>
    <property type="match status" value="1"/>
</dbReference>
<name>A0A377NCE4_9GAMM</name>
<dbReference type="Proteomes" id="UP000254304">
    <property type="component" value="Unassembled WGS sequence"/>
</dbReference>
<protein>
    <submittedName>
        <fullName evidence="5">3-ketoacyl-CoA thiolase</fullName>
        <ecNumber evidence="5">2.3.1.16</ecNumber>
    </submittedName>
</protein>
<evidence type="ECO:0000259" key="4">
    <source>
        <dbReference type="Pfam" id="PF02803"/>
    </source>
</evidence>
<proteinExistence type="inferred from homology"/>
<organism evidence="5 6">
    <name type="scientific">Ewingella americana</name>
    <dbReference type="NCBI Taxonomy" id="41202"/>
    <lineage>
        <taxon>Bacteria</taxon>
        <taxon>Pseudomonadati</taxon>
        <taxon>Pseudomonadota</taxon>
        <taxon>Gammaproteobacteria</taxon>
        <taxon>Enterobacterales</taxon>
        <taxon>Yersiniaceae</taxon>
        <taxon>Ewingella</taxon>
    </lineage>
</organism>
<keyword evidence="3 5" id="KW-0012">Acyltransferase</keyword>
<feature type="domain" description="Thiolase C-terminal" evidence="4">
    <location>
        <begin position="12"/>
        <end position="134"/>
    </location>
</feature>
<evidence type="ECO:0000313" key="6">
    <source>
        <dbReference type="Proteomes" id="UP000254304"/>
    </source>
</evidence>
<evidence type="ECO:0000256" key="1">
    <source>
        <dbReference type="ARBA" id="ARBA00010982"/>
    </source>
</evidence>
<dbReference type="SUPFAM" id="SSF53901">
    <property type="entry name" value="Thiolase-like"/>
    <property type="match status" value="1"/>
</dbReference>
<dbReference type="PANTHER" id="PTHR18919">
    <property type="entry name" value="ACETYL-COA C-ACYLTRANSFERASE"/>
    <property type="match status" value="1"/>
</dbReference>